<comment type="subunit">
    <text evidence="3">Monomer.</text>
</comment>
<comment type="catalytic activity">
    <reaction evidence="18">
        <text>N(6)-methyl-ATP + H2O = N(6)-methyl-AMP + diphosphate + H(+)</text>
        <dbReference type="Rhea" id="RHEA:67608"/>
        <dbReference type="ChEBI" id="CHEBI:15377"/>
        <dbReference type="ChEBI" id="CHEBI:15378"/>
        <dbReference type="ChEBI" id="CHEBI:33019"/>
        <dbReference type="ChEBI" id="CHEBI:144842"/>
        <dbReference type="ChEBI" id="CHEBI:172873"/>
    </reaction>
    <physiologicalReaction direction="left-to-right" evidence="18">
        <dbReference type="Rhea" id="RHEA:67609"/>
    </physiologicalReaction>
</comment>
<dbReference type="OrthoDB" id="408303at2759"/>
<comment type="cofactor">
    <cofactor evidence="1">
        <name>Mg(2+)</name>
        <dbReference type="ChEBI" id="CHEBI:18420"/>
    </cofactor>
</comment>
<dbReference type="GO" id="GO:0042262">
    <property type="term" value="P:DNA protection"/>
    <property type="evidence" value="ECO:0007669"/>
    <property type="project" value="InterPro"/>
</dbReference>
<evidence type="ECO:0000259" key="22">
    <source>
        <dbReference type="PROSITE" id="PS51462"/>
    </source>
</evidence>
<comment type="catalytic activity">
    <reaction evidence="7">
        <text>8-oxo-dATP + H2O = 8-oxo-dAMP + diphosphate + H(+)</text>
        <dbReference type="Rhea" id="RHEA:65396"/>
        <dbReference type="ChEBI" id="CHEBI:15377"/>
        <dbReference type="ChEBI" id="CHEBI:15378"/>
        <dbReference type="ChEBI" id="CHEBI:33019"/>
        <dbReference type="ChEBI" id="CHEBI:71361"/>
        <dbReference type="ChEBI" id="CHEBI:172871"/>
    </reaction>
    <physiologicalReaction direction="left-to-right" evidence="7">
        <dbReference type="Rhea" id="RHEA:65397"/>
    </physiologicalReaction>
</comment>
<dbReference type="SUPFAM" id="SSF55811">
    <property type="entry name" value="Nudix"/>
    <property type="match status" value="1"/>
</dbReference>
<evidence type="ECO:0000256" key="3">
    <source>
        <dbReference type="ARBA" id="ARBA00011245"/>
    </source>
</evidence>
<evidence type="ECO:0000256" key="6">
    <source>
        <dbReference type="ARBA" id="ARBA00022842"/>
    </source>
</evidence>
<dbReference type="GO" id="GO:0008413">
    <property type="term" value="F:8-oxo-7,8-dihydroguanosine triphosphate pyrophosphatase activity"/>
    <property type="evidence" value="ECO:0007669"/>
    <property type="project" value="InterPro"/>
</dbReference>
<evidence type="ECO:0000256" key="10">
    <source>
        <dbReference type="ARBA" id="ARBA00024596"/>
    </source>
</evidence>
<dbReference type="PANTHER" id="PTHR43758">
    <property type="entry name" value="7,8-DIHYDRO-8-OXOGUANINE TRIPHOSPHATASE"/>
    <property type="match status" value="1"/>
</dbReference>
<comment type="catalytic activity">
    <reaction evidence="10">
        <text>2-oxo-ATP + H2O = 2-oxo-AMP + diphosphate + H(+)</text>
        <dbReference type="Rhea" id="RHEA:67392"/>
        <dbReference type="ChEBI" id="CHEBI:15377"/>
        <dbReference type="ChEBI" id="CHEBI:15378"/>
        <dbReference type="ChEBI" id="CHEBI:33019"/>
        <dbReference type="ChEBI" id="CHEBI:71395"/>
        <dbReference type="ChEBI" id="CHEBI:172878"/>
    </reaction>
    <physiologicalReaction direction="left-to-right" evidence="10">
        <dbReference type="Rhea" id="RHEA:67393"/>
    </physiologicalReaction>
</comment>
<evidence type="ECO:0000256" key="1">
    <source>
        <dbReference type="ARBA" id="ARBA00001946"/>
    </source>
</evidence>
<dbReference type="GO" id="GO:0008828">
    <property type="term" value="F:dATP diphosphatase activity"/>
    <property type="evidence" value="ECO:0007669"/>
    <property type="project" value="UniProtKB-EC"/>
</dbReference>
<evidence type="ECO:0000313" key="24">
    <source>
        <dbReference type="Proteomes" id="UP000316726"/>
    </source>
</evidence>
<comment type="catalytic activity">
    <reaction evidence="9">
        <text>8-oxo-dGTP + H2O = 8-oxo-dGMP + diphosphate + H(+)</text>
        <dbReference type="Rhea" id="RHEA:31575"/>
        <dbReference type="ChEBI" id="CHEBI:15377"/>
        <dbReference type="ChEBI" id="CHEBI:15378"/>
        <dbReference type="ChEBI" id="CHEBI:33019"/>
        <dbReference type="ChEBI" id="CHEBI:63224"/>
        <dbReference type="ChEBI" id="CHEBI:77896"/>
    </reaction>
    <physiologicalReaction direction="left-to-right" evidence="9">
        <dbReference type="Rhea" id="RHEA:31576"/>
    </physiologicalReaction>
</comment>
<comment type="catalytic activity">
    <reaction evidence="19">
        <text>O(6)-methyl-dGTP + H2O = O(6)-methyl-dGMP + diphosphate + H(+)</text>
        <dbReference type="Rhea" id="RHEA:67600"/>
        <dbReference type="ChEBI" id="CHEBI:15377"/>
        <dbReference type="ChEBI" id="CHEBI:15378"/>
        <dbReference type="ChEBI" id="CHEBI:33019"/>
        <dbReference type="ChEBI" id="CHEBI:169974"/>
        <dbReference type="ChEBI" id="CHEBI:169975"/>
    </reaction>
    <physiologicalReaction direction="left-to-right" evidence="19">
        <dbReference type="Rhea" id="RHEA:67601"/>
    </physiologicalReaction>
</comment>
<evidence type="ECO:0000256" key="8">
    <source>
        <dbReference type="ARBA" id="ARBA00024459"/>
    </source>
</evidence>
<keyword evidence="4" id="KW-0479">Metal-binding</keyword>
<evidence type="ECO:0000256" key="9">
    <source>
        <dbReference type="ARBA" id="ARBA00024486"/>
    </source>
</evidence>
<gene>
    <name evidence="23" type="ORF">A3770_09p54400</name>
</gene>
<name>A0A5B8MU10_9CHLO</name>
<evidence type="ECO:0000256" key="16">
    <source>
        <dbReference type="ARBA" id="ARBA00031927"/>
    </source>
</evidence>
<dbReference type="GO" id="GO:0005737">
    <property type="term" value="C:cytoplasm"/>
    <property type="evidence" value="ECO:0007669"/>
    <property type="project" value="TreeGrafter"/>
</dbReference>
<comment type="catalytic activity">
    <reaction evidence="8">
        <text>2-oxo-dATP + H2O = 2-oxo-dAMP + diphosphate + H(+)</text>
        <dbReference type="Rhea" id="RHEA:31583"/>
        <dbReference type="ChEBI" id="CHEBI:15377"/>
        <dbReference type="ChEBI" id="CHEBI:15378"/>
        <dbReference type="ChEBI" id="CHEBI:33019"/>
        <dbReference type="ChEBI" id="CHEBI:63212"/>
        <dbReference type="ChEBI" id="CHEBI:77897"/>
        <dbReference type="EC" id="3.6.1.56"/>
    </reaction>
    <physiologicalReaction direction="left-to-right" evidence="8">
        <dbReference type="Rhea" id="RHEA:31584"/>
    </physiologicalReaction>
</comment>
<evidence type="ECO:0000256" key="2">
    <source>
        <dbReference type="ARBA" id="ARBA00005582"/>
    </source>
</evidence>
<keyword evidence="5" id="KW-0378">Hydrolase</keyword>
<dbReference type="InterPro" id="IPR000086">
    <property type="entry name" value="NUDIX_hydrolase_dom"/>
</dbReference>
<evidence type="ECO:0000256" key="7">
    <source>
        <dbReference type="ARBA" id="ARBA00024448"/>
    </source>
</evidence>
<dbReference type="InterPro" id="IPR003563">
    <property type="entry name" value="8ODP"/>
</dbReference>
<comment type="catalytic activity">
    <reaction evidence="20">
        <text>N(6)-methyl-dATP + H2O = N(6)-methyl-dAMP + diphosphate + H(+)</text>
        <dbReference type="Rhea" id="RHEA:67604"/>
        <dbReference type="ChEBI" id="CHEBI:15377"/>
        <dbReference type="ChEBI" id="CHEBI:15378"/>
        <dbReference type="ChEBI" id="CHEBI:33019"/>
        <dbReference type="ChEBI" id="CHEBI:169976"/>
        <dbReference type="ChEBI" id="CHEBI:172872"/>
    </reaction>
    <physiologicalReaction direction="left-to-right" evidence="20">
        <dbReference type="Rhea" id="RHEA:67605"/>
    </physiologicalReaction>
</comment>
<dbReference type="EMBL" id="CP031042">
    <property type="protein sequence ID" value="QDZ22922.1"/>
    <property type="molecule type" value="Genomic_DNA"/>
</dbReference>
<comment type="function">
    <text evidence="21">Oxidized purine nucleoside triphosphate hydrolase which is a prominent sanitizer of the oxidized nucleotide pool. Catalyzes the hydrolysis of 2-oxo-dATP (2-hydroxy-dATP) into 2-oxo-dAMP. Also has a significant hydrolase activity toward 2-oxo-ATP, 8-oxo-dGTP and 8-oxo-dATP. Through the hydrolysis of oxidized purine nucleoside triphosphates, prevents their incorporation into DNA and the subsequent transversions A:T to C:G and G:C to T:A. Also catalyzes the hydrolysis of methylated purine nucleoside triphosphate preventing their integration into DNA. Through this antimutagenic activity protects cells from oxidative stress.</text>
</comment>
<comment type="similarity">
    <text evidence="2">Belongs to the Nudix hydrolase family.</text>
</comment>
<evidence type="ECO:0000256" key="13">
    <source>
        <dbReference type="ARBA" id="ARBA00029673"/>
    </source>
</evidence>
<dbReference type="Gene3D" id="3.90.79.10">
    <property type="entry name" value="Nucleoside Triphosphate Pyrophosphohydrolase"/>
    <property type="match status" value="1"/>
</dbReference>
<dbReference type="PANTHER" id="PTHR43758:SF2">
    <property type="entry name" value="OXIDIZED PURINE NUCLEOSIDE TRIPHOSPHATE HYDROLASE"/>
    <property type="match status" value="1"/>
</dbReference>
<dbReference type="STRING" id="1764295.A0A5B8MU10"/>
<proteinExistence type="inferred from homology"/>
<evidence type="ECO:0000313" key="23">
    <source>
        <dbReference type="EMBL" id="QDZ22922.1"/>
    </source>
</evidence>
<evidence type="ECO:0000256" key="12">
    <source>
        <dbReference type="ARBA" id="ARBA00026218"/>
    </source>
</evidence>
<dbReference type="PROSITE" id="PS51462">
    <property type="entry name" value="NUDIX"/>
    <property type="match status" value="1"/>
</dbReference>
<organism evidence="23 24">
    <name type="scientific">Chloropicon primus</name>
    <dbReference type="NCBI Taxonomy" id="1764295"/>
    <lineage>
        <taxon>Eukaryota</taxon>
        <taxon>Viridiplantae</taxon>
        <taxon>Chlorophyta</taxon>
        <taxon>Chloropicophyceae</taxon>
        <taxon>Chloropicales</taxon>
        <taxon>Chloropicaceae</taxon>
        <taxon>Chloropicon</taxon>
    </lineage>
</organism>
<feature type="domain" description="Nudix hydrolase" evidence="22">
    <location>
        <begin position="1"/>
        <end position="135"/>
    </location>
</feature>
<dbReference type="Pfam" id="PF00293">
    <property type="entry name" value="NUDIX"/>
    <property type="match status" value="1"/>
</dbReference>
<evidence type="ECO:0000256" key="19">
    <source>
        <dbReference type="ARBA" id="ARBA00048894"/>
    </source>
</evidence>
<dbReference type="Proteomes" id="UP000316726">
    <property type="component" value="Chromosome 9"/>
</dbReference>
<evidence type="ECO:0000256" key="21">
    <source>
        <dbReference type="ARBA" id="ARBA00053094"/>
    </source>
</evidence>
<protein>
    <recommendedName>
        <fullName evidence="12">Oxidized purine nucleoside triphosphate hydrolase</fullName>
        <ecNumber evidence="11">3.6.1.56</ecNumber>
    </recommendedName>
    <alternativeName>
        <fullName evidence="16">2-hydroxy-dATP diphosphatase</fullName>
    </alternativeName>
    <alternativeName>
        <fullName evidence="15">7,8-dihydro-8-oxoguanine triphosphatase</fullName>
    </alternativeName>
    <alternativeName>
        <fullName evidence="14">8-oxo-dGTPase</fullName>
    </alternativeName>
    <alternativeName>
        <fullName evidence="17">Methylated purine nucleoside triphosphate hydrolase</fullName>
    </alternativeName>
    <alternativeName>
        <fullName evidence="13">Nucleoside diphosphate-linked moiety X motif 1</fullName>
    </alternativeName>
</protein>
<sequence>MAKAKVLTLLIPTDGKRVLLGLKKRGFGEGYYNGFGGKVEPSDESVEAAARRELEEEAGVTAKECVRKGLLRFHFDDKPVPWEVHVFTTGLNLEPKEPKETEEMKPQWFAVEDIPYQKMWADDEYWYPLLLAGKEFEGDFYFENTHKLVRHHLRET</sequence>
<evidence type="ECO:0000256" key="20">
    <source>
        <dbReference type="ARBA" id="ARBA00049032"/>
    </source>
</evidence>
<dbReference type="GO" id="GO:0046872">
    <property type="term" value="F:metal ion binding"/>
    <property type="evidence" value="ECO:0007669"/>
    <property type="project" value="UniProtKB-KW"/>
</dbReference>
<evidence type="ECO:0000256" key="15">
    <source>
        <dbReference type="ARBA" id="ARBA00030682"/>
    </source>
</evidence>
<dbReference type="PRINTS" id="PR01403">
    <property type="entry name" value="8OXTPHPHTASE"/>
</dbReference>
<keyword evidence="24" id="KW-1185">Reference proteome</keyword>
<dbReference type="EC" id="3.6.1.56" evidence="11"/>
<dbReference type="AlphaFoldDB" id="A0A5B8MU10"/>
<evidence type="ECO:0000256" key="18">
    <source>
        <dbReference type="ARBA" id="ARBA00048002"/>
    </source>
</evidence>
<dbReference type="InterPro" id="IPR015797">
    <property type="entry name" value="NUDIX_hydrolase-like_dom_sf"/>
</dbReference>
<dbReference type="CDD" id="cd03427">
    <property type="entry name" value="NUDIX_MTH1_Nudt1"/>
    <property type="match status" value="1"/>
</dbReference>
<evidence type="ECO:0000256" key="11">
    <source>
        <dbReference type="ARBA" id="ARBA00026103"/>
    </source>
</evidence>
<evidence type="ECO:0000256" key="17">
    <source>
        <dbReference type="ARBA" id="ARBA00032071"/>
    </source>
</evidence>
<evidence type="ECO:0000256" key="4">
    <source>
        <dbReference type="ARBA" id="ARBA00022723"/>
    </source>
</evidence>
<evidence type="ECO:0000256" key="5">
    <source>
        <dbReference type="ARBA" id="ARBA00022801"/>
    </source>
</evidence>
<keyword evidence="6" id="KW-0460">Magnesium</keyword>
<evidence type="ECO:0000256" key="14">
    <source>
        <dbReference type="ARBA" id="ARBA00030634"/>
    </source>
</evidence>
<accession>A0A5B8MU10</accession>
<reference evidence="23 24" key="1">
    <citation type="submission" date="2018-07" db="EMBL/GenBank/DDBJ databases">
        <title>The complete nuclear genome of the prasinophyte Chloropicon primus (CCMP1205).</title>
        <authorList>
            <person name="Pombert J.-F."/>
            <person name="Otis C."/>
            <person name="Turmel M."/>
            <person name="Lemieux C."/>
        </authorList>
    </citation>
    <scope>NUCLEOTIDE SEQUENCE [LARGE SCALE GENOMIC DNA]</scope>
    <source>
        <strain evidence="23 24">CCMP1205</strain>
    </source>
</reference>